<evidence type="ECO:0000256" key="1">
    <source>
        <dbReference type="ARBA" id="ARBA00022737"/>
    </source>
</evidence>
<feature type="repeat" description="PPR" evidence="2">
    <location>
        <begin position="122"/>
        <end position="152"/>
    </location>
</feature>
<dbReference type="Pfam" id="PF20430">
    <property type="entry name" value="Eplus_motif"/>
    <property type="match status" value="1"/>
</dbReference>
<proteinExistence type="predicted"/>
<feature type="repeat" description="PPR" evidence="2">
    <location>
        <begin position="153"/>
        <end position="187"/>
    </location>
</feature>
<reference evidence="3 4" key="1">
    <citation type="journal article" date="2020" name="Mol. Biol. Evol.">
        <title>Distinct Expression and Methylation Patterns for Genes with Different Fates following a Single Whole-Genome Duplication in Flowering Plants.</title>
        <authorList>
            <person name="Shi T."/>
            <person name="Rahmani R.S."/>
            <person name="Gugger P.F."/>
            <person name="Wang M."/>
            <person name="Li H."/>
            <person name="Zhang Y."/>
            <person name="Li Z."/>
            <person name="Wang Q."/>
            <person name="Van de Peer Y."/>
            <person name="Marchal K."/>
            <person name="Chen J."/>
        </authorList>
    </citation>
    <scope>NUCLEOTIDE SEQUENCE [LARGE SCALE GENOMIC DNA]</scope>
    <source>
        <tissue evidence="3">Leaf</tissue>
    </source>
</reference>
<dbReference type="InterPro" id="IPR046849">
    <property type="entry name" value="E2_motif"/>
</dbReference>
<dbReference type="FunFam" id="1.25.40.10:FF:000396">
    <property type="entry name" value="Pentatricopeptide repeat-containing protein At2g36730"/>
    <property type="match status" value="1"/>
</dbReference>
<comment type="caution">
    <text evidence="3">The sequence shown here is derived from an EMBL/GenBank/DDBJ whole genome shotgun (WGS) entry which is preliminary data.</text>
</comment>
<dbReference type="FunFam" id="1.25.40.10:FF:000381">
    <property type="entry name" value="Pentatricopeptide repeat-containing protein"/>
    <property type="match status" value="2"/>
</dbReference>
<gene>
    <name evidence="3" type="ORF">HUJ06_014418</name>
</gene>
<name>A0A822Z9H8_NELNU</name>
<dbReference type="Pfam" id="PF13041">
    <property type="entry name" value="PPR_2"/>
    <property type="match status" value="4"/>
</dbReference>
<evidence type="ECO:0000313" key="4">
    <source>
        <dbReference type="Proteomes" id="UP000607653"/>
    </source>
</evidence>
<feature type="repeat" description="PPR" evidence="2">
    <location>
        <begin position="471"/>
        <end position="505"/>
    </location>
</feature>
<feature type="repeat" description="PPR" evidence="2">
    <location>
        <begin position="776"/>
        <end position="810"/>
    </location>
</feature>
<dbReference type="InterPro" id="IPR046960">
    <property type="entry name" value="PPR_At4g14850-like_plant"/>
</dbReference>
<dbReference type="Gene3D" id="1.25.40.10">
    <property type="entry name" value="Tetratricopeptide repeat domain"/>
    <property type="match status" value="7"/>
</dbReference>
<dbReference type="PANTHER" id="PTHR24015:SF2034">
    <property type="entry name" value="PENTATRICOPEPTIDE REPEAT-CONTAINING PROTEIN-RELATED"/>
    <property type="match status" value="1"/>
</dbReference>
<dbReference type="FunFam" id="1.25.40.10:FF:000425">
    <property type="entry name" value="Pentatricopeptide repeat-containing protein At3g26540"/>
    <property type="match status" value="1"/>
</dbReference>
<dbReference type="PROSITE" id="PS51375">
    <property type="entry name" value="PPR"/>
    <property type="match status" value="7"/>
</dbReference>
<accession>A0A822Z9H8</accession>
<keyword evidence="4" id="KW-1185">Reference proteome</keyword>
<protein>
    <submittedName>
        <fullName evidence="3">Uncharacterized protein</fullName>
    </submittedName>
</protein>
<feature type="repeat" description="PPR" evidence="2">
    <location>
        <begin position="675"/>
        <end position="709"/>
    </location>
</feature>
<evidence type="ECO:0000313" key="3">
    <source>
        <dbReference type="EMBL" id="DAD40095.1"/>
    </source>
</evidence>
<dbReference type="EMBL" id="DUZY01000005">
    <property type="protein sequence ID" value="DAD40095.1"/>
    <property type="molecule type" value="Genomic_DNA"/>
</dbReference>
<dbReference type="NCBIfam" id="TIGR00756">
    <property type="entry name" value="PPR"/>
    <property type="match status" value="6"/>
</dbReference>
<dbReference type="AlphaFoldDB" id="A0A822Z9H8"/>
<dbReference type="Proteomes" id="UP000607653">
    <property type="component" value="Unassembled WGS sequence"/>
</dbReference>
<feature type="repeat" description="PPR" evidence="2">
    <location>
        <begin position="258"/>
        <end position="288"/>
    </location>
</feature>
<dbReference type="Pfam" id="PF01535">
    <property type="entry name" value="PPR"/>
    <property type="match status" value="4"/>
</dbReference>
<evidence type="ECO:0000256" key="2">
    <source>
        <dbReference type="PROSITE-ProRule" id="PRU00708"/>
    </source>
</evidence>
<dbReference type="GO" id="GO:0003723">
    <property type="term" value="F:RNA binding"/>
    <property type="evidence" value="ECO:0007669"/>
    <property type="project" value="InterPro"/>
</dbReference>
<keyword evidence="1" id="KW-0677">Repeat</keyword>
<dbReference type="Pfam" id="PF20431">
    <property type="entry name" value="E_motif"/>
    <property type="match status" value="1"/>
</dbReference>
<sequence length="1018" mass="112997">MICRFLTLAFRLKPNLNPHNLSLSTSSVPAENLVNLKIHNQSFETSPSSLIPLQKLIDRYKKSRLRFRISTSSPAPSEEPFCDSFSYSEKYECLVRQCEGSSNPEDAERLHSQIIKNGFVGNLFLYNTLINLYVRTSNVASAHRLFGEMPEKNAVTWTCLISGYTHQHMPDEACALLRSMICAGYLPTHYTFGSVLRACQDSGPGKLRFGMQVHALISKTPYMLGVVVSNAMVSMYGSCCLESVVYARRVFDEIQIKNSISWNSIISVYSQRGYAFSAFELFAEMQLEDSGFSSKPNEYTFGSLITAAHSTSSDCSLCLLEQMFARAVKSGFSSDLYVGSALVSGFSRVGLLDEARKIFEKMSERNVVSMNGLMVGLVRQKRGEAATRVFIETKDLVGINCDSYVVLLSACAEFKVPEEGKRKGREVHAFVLRTGLNDVKVAIENGLVNMYAKCAAIDDACKVFNFMSVKDLVSWNSMISGLDQNGCFKEAVMNFQGMKRSGFVPSNFTLISALSSCASLGNIILGAQIHSEGIKSGLDLDVSVSNSLLAFYSEANHLTDCRKVFSLMTEYDQVSWNSIIGALADTEAYVPHVIEHFLDMMRAGWSPNRVTFLNVLAAITTLSIHELGRQVHSLVLKHCIADDSTIENALLFCYGKCGEMDDCEKIFSKMSDRRDEVSWNSMISGYIRNGLLTKAMDLVSFMIQKGQRLDGFTFATVLSACASVAALERGMEIHARWIRACLESDVVVESALVDMYSKCGRIDYASRVFGVMPMKNEFSWNSMISGYARHGHGVEALELFDRMLQEGKPPDHVTFVGVLSACSHVGLVNKGFEHFESMSKKYGLTPRMEHFSCMVDLLSRAGELSMVKDFIESMPVSPNVLIWRTVLGACCRTNGGKTDLGRWAAENLLALEPQNAVNYVLLSNMYASGGKWEDVAEARAAMREAAVKKEAGCSWVTIKDGVHVFVAGDKSHPDSEEIYAKLQELNSKMRNAGYVPQTKYALYDLEVENKEELLICHS</sequence>
<dbReference type="InterPro" id="IPR002885">
    <property type="entry name" value="PPR_rpt"/>
</dbReference>
<dbReference type="InterPro" id="IPR011990">
    <property type="entry name" value="TPR-like_helical_dom_sf"/>
</dbReference>
<feature type="repeat" description="PPR" evidence="2">
    <location>
        <begin position="335"/>
        <end position="369"/>
    </location>
</feature>
<dbReference type="GO" id="GO:0009451">
    <property type="term" value="P:RNA modification"/>
    <property type="evidence" value="ECO:0007669"/>
    <property type="project" value="InterPro"/>
</dbReference>
<dbReference type="InterPro" id="IPR046848">
    <property type="entry name" value="E_motif"/>
</dbReference>
<dbReference type="PANTHER" id="PTHR24015">
    <property type="entry name" value="OS07G0578800 PROTEIN-RELATED"/>
    <property type="match status" value="1"/>
</dbReference>
<dbReference type="FunFam" id="1.25.40.10:FF:000366">
    <property type="entry name" value="Pentatricopeptide (PPR) repeat-containing protein"/>
    <property type="match status" value="1"/>
</dbReference>
<dbReference type="FunFam" id="1.25.40.10:FF:000031">
    <property type="entry name" value="Pentatricopeptide repeat-containing protein mitochondrial"/>
    <property type="match status" value="1"/>
</dbReference>
<organism evidence="3 4">
    <name type="scientific">Nelumbo nucifera</name>
    <name type="common">Sacred lotus</name>
    <dbReference type="NCBI Taxonomy" id="4432"/>
    <lineage>
        <taxon>Eukaryota</taxon>
        <taxon>Viridiplantae</taxon>
        <taxon>Streptophyta</taxon>
        <taxon>Embryophyta</taxon>
        <taxon>Tracheophyta</taxon>
        <taxon>Spermatophyta</taxon>
        <taxon>Magnoliopsida</taxon>
        <taxon>Proteales</taxon>
        <taxon>Nelumbonaceae</taxon>
        <taxon>Nelumbo</taxon>
    </lineage>
</organism>